<protein>
    <submittedName>
        <fullName evidence="5">Gfo/Idh/MocA family oxidoreductase</fullName>
    </submittedName>
</protein>
<dbReference type="InterPro" id="IPR051317">
    <property type="entry name" value="Gfo/Idh/MocA_oxidoreduct"/>
</dbReference>
<evidence type="ECO:0000259" key="3">
    <source>
        <dbReference type="Pfam" id="PF01408"/>
    </source>
</evidence>
<dbReference type="Proteomes" id="UP001595710">
    <property type="component" value="Unassembled WGS sequence"/>
</dbReference>
<reference evidence="6" key="1">
    <citation type="journal article" date="2019" name="Int. J. Syst. Evol. Microbiol.">
        <title>The Global Catalogue of Microorganisms (GCM) 10K type strain sequencing project: providing services to taxonomists for standard genome sequencing and annotation.</title>
        <authorList>
            <consortium name="The Broad Institute Genomics Platform"/>
            <consortium name="The Broad Institute Genome Sequencing Center for Infectious Disease"/>
            <person name="Wu L."/>
            <person name="Ma J."/>
        </authorList>
    </citation>
    <scope>NUCLEOTIDE SEQUENCE [LARGE SCALE GENOMIC DNA]</scope>
    <source>
        <strain evidence="6">CECT 8288</strain>
    </source>
</reference>
<dbReference type="InterPro" id="IPR004104">
    <property type="entry name" value="Gfo/Idh/MocA-like_OxRdtase_C"/>
</dbReference>
<keyword evidence="2" id="KW-0560">Oxidoreductase</keyword>
<dbReference type="Pfam" id="PF02894">
    <property type="entry name" value="GFO_IDH_MocA_C"/>
    <property type="match status" value="1"/>
</dbReference>
<dbReference type="PANTHER" id="PTHR43708:SF5">
    <property type="entry name" value="CONSERVED EXPRESSED OXIDOREDUCTASE (EUROFUNG)-RELATED"/>
    <property type="match status" value="1"/>
</dbReference>
<dbReference type="PANTHER" id="PTHR43708">
    <property type="entry name" value="CONSERVED EXPRESSED OXIDOREDUCTASE (EUROFUNG)"/>
    <property type="match status" value="1"/>
</dbReference>
<evidence type="ECO:0000259" key="4">
    <source>
        <dbReference type="Pfam" id="PF02894"/>
    </source>
</evidence>
<dbReference type="SUPFAM" id="SSF51735">
    <property type="entry name" value="NAD(P)-binding Rossmann-fold domains"/>
    <property type="match status" value="1"/>
</dbReference>
<proteinExistence type="inferred from homology"/>
<dbReference type="Pfam" id="PF01408">
    <property type="entry name" value="GFO_IDH_MocA"/>
    <property type="match status" value="1"/>
</dbReference>
<dbReference type="EMBL" id="JBHRYN010000012">
    <property type="protein sequence ID" value="MFC3702225.1"/>
    <property type="molecule type" value="Genomic_DNA"/>
</dbReference>
<accession>A0ABV7WSE7</accession>
<dbReference type="Gene3D" id="3.40.50.720">
    <property type="entry name" value="NAD(P)-binding Rossmann-like Domain"/>
    <property type="match status" value="1"/>
</dbReference>
<evidence type="ECO:0000256" key="2">
    <source>
        <dbReference type="ARBA" id="ARBA00023002"/>
    </source>
</evidence>
<dbReference type="InterPro" id="IPR036291">
    <property type="entry name" value="NAD(P)-bd_dom_sf"/>
</dbReference>
<evidence type="ECO:0000256" key="1">
    <source>
        <dbReference type="ARBA" id="ARBA00010928"/>
    </source>
</evidence>
<gene>
    <name evidence="5" type="ORF">ACFOND_11275</name>
</gene>
<feature type="domain" description="Gfo/Idh/MocA-like oxidoreductase C-terminal" evidence="4">
    <location>
        <begin position="130"/>
        <end position="339"/>
    </location>
</feature>
<dbReference type="InterPro" id="IPR000683">
    <property type="entry name" value="Gfo/Idh/MocA-like_OxRdtase_N"/>
</dbReference>
<dbReference type="RefSeq" id="WP_290281459.1">
    <property type="nucleotide sequence ID" value="NZ_JAUFQI010000001.1"/>
</dbReference>
<organism evidence="5 6">
    <name type="scientific">Reinekea marina</name>
    <dbReference type="NCBI Taxonomy" id="1310421"/>
    <lineage>
        <taxon>Bacteria</taxon>
        <taxon>Pseudomonadati</taxon>
        <taxon>Pseudomonadota</taxon>
        <taxon>Gammaproteobacteria</taxon>
        <taxon>Oceanospirillales</taxon>
        <taxon>Saccharospirillaceae</taxon>
        <taxon>Reinekea</taxon>
    </lineage>
</organism>
<comment type="similarity">
    <text evidence="1">Belongs to the Gfo/Idh/MocA family.</text>
</comment>
<evidence type="ECO:0000313" key="6">
    <source>
        <dbReference type="Proteomes" id="UP001595710"/>
    </source>
</evidence>
<dbReference type="SUPFAM" id="SSF55347">
    <property type="entry name" value="Glyceraldehyde-3-phosphate dehydrogenase-like, C-terminal domain"/>
    <property type="match status" value="1"/>
</dbReference>
<comment type="caution">
    <text evidence="5">The sequence shown here is derived from an EMBL/GenBank/DDBJ whole genome shotgun (WGS) entry which is preliminary data.</text>
</comment>
<sequence>MIRTLVVGHGFSAQTFHIPFLLASESFEWLGSVSSKPDVIQKKHPLVKVYDAIDAIPSGEYDLAIVTTPNHLHFEQVKQLLEMDLHVVVEKPMVLNHCHATLLFDIAKTEQKVLSVFQNRRWDGDFLTVKSLLQNGTLGSLGRFVSRFDRFRPAVRERWRESAIDGAGILWDLGPHLLDQMVALFGRPLSITANVSKLRTGAKSDDVFEIWCQYPSHEVILGSSCFQAGPNMRFSVEGTVGSYIKHGLDVQENALKAGESVLGEQWGAEHDSQWGQLYQESSQSGVKTVPGNYGEFWMQLASAIQSGGANPVPHEDVLTVIELIEKAHLSSEQRKTITLN</sequence>
<evidence type="ECO:0000313" key="5">
    <source>
        <dbReference type="EMBL" id="MFC3702225.1"/>
    </source>
</evidence>
<keyword evidence="6" id="KW-1185">Reference proteome</keyword>
<dbReference type="Gene3D" id="3.30.360.10">
    <property type="entry name" value="Dihydrodipicolinate Reductase, domain 2"/>
    <property type="match status" value="1"/>
</dbReference>
<feature type="domain" description="Gfo/Idh/MocA-like oxidoreductase N-terminal" evidence="3">
    <location>
        <begin position="2"/>
        <end position="116"/>
    </location>
</feature>
<name>A0ABV7WSE7_9GAMM</name>